<feature type="binding site" evidence="12">
    <location>
        <position position="72"/>
    </location>
    <ligand>
        <name>S-adenosyl-L-methionine</name>
        <dbReference type="ChEBI" id="CHEBI:59789"/>
    </ligand>
</feature>
<dbReference type="InterPro" id="IPR058240">
    <property type="entry name" value="rSAM_sf"/>
</dbReference>
<dbReference type="CDD" id="cd21117">
    <property type="entry name" value="Twitch_MoaA"/>
    <property type="match status" value="1"/>
</dbReference>
<dbReference type="InterPro" id="IPR006638">
    <property type="entry name" value="Elp3/MiaA/NifB-like_rSAM"/>
</dbReference>
<evidence type="ECO:0000256" key="4">
    <source>
        <dbReference type="ARBA" id="ARBA00022723"/>
    </source>
</evidence>
<evidence type="ECO:0000313" key="14">
    <source>
        <dbReference type="EMBL" id="ABW65997.1"/>
    </source>
</evidence>
<dbReference type="GO" id="GO:0051539">
    <property type="term" value="F:4 iron, 4 sulfur cluster binding"/>
    <property type="evidence" value="ECO:0007669"/>
    <property type="project" value="UniProtKB-UniRule"/>
</dbReference>
<feature type="binding site" evidence="12">
    <location>
        <position position="260"/>
    </location>
    <ligand>
        <name>[4Fe-4S] cluster</name>
        <dbReference type="ChEBI" id="CHEBI:49883"/>
        <label>2</label>
        <note>4Fe-4S-substrate</note>
    </ligand>
</feature>
<dbReference type="SUPFAM" id="SSF102114">
    <property type="entry name" value="Radical SAM enzymes"/>
    <property type="match status" value="1"/>
</dbReference>
<dbReference type="InterPro" id="IPR013785">
    <property type="entry name" value="Aldolase_TIM"/>
</dbReference>
<dbReference type="CDD" id="cd01335">
    <property type="entry name" value="Radical_SAM"/>
    <property type="match status" value="1"/>
</dbReference>
<comment type="function">
    <text evidence="12">Catalyzes the cyclization of GTP to (8S)-3',8-cyclo-7,8-dihydroguanosine 5'-triphosphate.</text>
</comment>
<dbReference type="GO" id="GO:0061799">
    <property type="term" value="F:cyclic pyranopterin monophosphate synthase activity"/>
    <property type="evidence" value="ECO:0007669"/>
    <property type="project" value="TreeGrafter"/>
</dbReference>
<reference evidence="14 15" key="1">
    <citation type="submission" date="2007-10" db="EMBL/GenBank/DDBJ databases">
        <title>Complete sequence of Desulfococcus oleovorans Hxd3.</title>
        <authorList>
            <consortium name="US DOE Joint Genome Institute"/>
            <person name="Copeland A."/>
            <person name="Lucas S."/>
            <person name="Lapidus A."/>
            <person name="Barry K."/>
            <person name="Glavina del Rio T."/>
            <person name="Dalin E."/>
            <person name="Tice H."/>
            <person name="Pitluck S."/>
            <person name="Kiss H."/>
            <person name="Brettin T."/>
            <person name="Bruce D."/>
            <person name="Detter J.C."/>
            <person name="Han C."/>
            <person name="Schmutz J."/>
            <person name="Larimer F."/>
            <person name="Land M."/>
            <person name="Hauser L."/>
            <person name="Kyrpides N."/>
            <person name="Kim E."/>
            <person name="Wawrik B."/>
            <person name="Richardson P."/>
        </authorList>
    </citation>
    <scope>NUCLEOTIDE SEQUENCE [LARGE SCALE GENOMIC DNA]</scope>
    <source>
        <strain evidence="15">DSM 6200 / JCM 39069 / Hxd3</strain>
    </source>
</reference>
<dbReference type="SFLD" id="SFLDS00029">
    <property type="entry name" value="Radical_SAM"/>
    <property type="match status" value="1"/>
</dbReference>
<dbReference type="AlphaFoldDB" id="A8ZST4"/>
<evidence type="ECO:0000256" key="12">
    <source>
        <dbReference type="HAMAP-Rule" id="MF_01225"/>
    </source>
</evidence>
<dbReference type="GO" id="GO:0005525">
    <property type="term" value="F:GTP binding"/>
    <property type="evidence" value="ECO:0007669"/>
    <property type="project" value="UniProtKB-UniRule"/>
</dbReference>
<dbReference type="RefSeq" id="WP_012173616.1">
    <property type="nucleotide sequence ID" value="NC_009943.1"/>
</dbReference>
<feature type="binding site" evidence="12">
    <location>
        <position position="32"/>
    </location>
    <ligand>
        <name>[4Fe-4S] cluster</name>
        <dbReference type="ChEBI" id="CHEBI:49883"/>
        <label>1</label>
        <note>4Fe-4S-S-AdoMet</note>
    </ligand>
</feature>
<feature type="domain" description="Radical SAM core" evidence="13">
    <location>
        <begin position="9"/>
        <end position="234"/>
    </location>
</feature>
<keyword evidence="9 12" id="KW-0501">Molybdenum cofactor biosynthesis</keyword>
<dbReference type="GO" id="GO:1904047">
    <property type="term" value="F:S-adenosyl-L-methionine binding"/>
    <property type="evidence" value="ECO:0007669"/>
    <property type="project" value="UniProtKB-UniRule"/>
</dbReference>
<dbReference type="PROSITE" id="PS01305">
    <property type="entry name" value="MOAA_NIFB_PQQE"/>
    <property type="match status" value="1"/>
</dbReference>
<evidence type="ECO:0000256" key="3">
    <source>
        <dbReference type="ARBA" id="ARBA00022691"/>
    </source>
</evidence>
<dbReference type="KEGG" id="dol:Dole_0187"/>
<dbReference type="Gene3D" id="3.20.20.70">
    <property type="entry name" value="Aldolase class I"/>
    <property type="match status" value="1"/>
</dbReference>
<comment type="catalytic activity">
    <reaction evidence="11 12">
        <text>GTP + AH2 + S-adenosyl-L-methionine = (8S)-3',8-cyclo-7,8-dihydroguanosine 5'-triphosphate + 5'-deoxyadenosine + L-methionine + A + H(+)</text>
        <dbReference type="Rhea" id="RHEA:49576"/>
        <dbReference type="ChEBI" id="CHEBI:13193"/>
        <dbReference type="ChEBI" id="CHEBI:15378"/>
        <dbReference type="ChEBI" id="CHEBI:17319"/>
        <dbReference type="ChEBI" id="CHEBI:17499"/>
        <dbReference type="ChEBI" id="CHEBI:37565"/>
        <dbReference type="ChEBI" id="CHEBI:57844"/>
        <dbReference type="ChEBI" id="CHEBI:59789"/>
        <dbReference type="ChEBI" id="CHEBI:131766"/>
        <dbReference type="EC" id="4.1.99.22"/>
    </reaction>
</comment>
<feature type="binding site" evidence="12">
    <location>
        <position position="274"/>
    </location>
    <ligand>
        <name>[4Fe-4S] cluster</name>
        <dbReference type="ChEBI" id="CHEBI:49883"/>
        <label>2</label>
        <note>4Fe-4S-substrate</note>
    </ligand>
</feature>
<keyword evidence="3 12" id="KW-0949">S-adenosyl-L-methionine</keyword>
<feature type="binding site" evidence="12">
    <location>
        <position position="123"/>
    </location>
    <ligand>
        <name>S-adenosyl-L-methionine</name>
        <dbReference type="ChEBI" id="CHEBI:59789"/>
    </ligand>
</feature>
<feature type="binding site" evidence="12">
    <location>
        <position position="31"/>
    </location>
    <ligand>
        <name>S-adenosyl-L-methionine</name>
        <dbReference type="ChEBI" id="CHEBI:59789"/>
    </ligand>
</feature>
<dbReference type="SFLD" id="SFLDG01067">
    <property type="entry name" value="SPASM/twitch_domain_containing"/>
    <property type="match status" value="1"/>
</dbReference>
<dbReference type="PANTHER" id="PTHR22960:SF0">
    <property type="entry name" value="MOLYBDENUM COFACTOR BIOSYNTHESIS PROTEIN 1"/>
    <property type="match status" value="1"/>
</dbReference>
<dbReference type="PANTHER" id="PTHR22960">
    <property type="entry name" value="MOLYBDOPTERIN COFACTOR SYNTHESIS PROTEIN A"/>
    <property type="match status" value="1"/>
</dbReference>
<dbReference type="InterPro" id="IPR000385">
    <property type="entry name" value="MoaA_NifB_PqqE_Fe-S-bd_CS"/>
</dbReference>
<comment type="pathway">
    <text evidence="12">Cofactor biosynthesis; molybdopterin biosynthesis.</text>
</comment>
<dbReference type="UniPathway" id="UPA00344"/>
<name>A8ZST4_DESOH</name>
<feature type="binding site" evidence="12">
    <location>
        <position position="68"/>
    </location>
    <ligand>
        <name>GTP</name>
        <dbReference type="ChEBI" id="CHEBI:37565"/>
    </ligand>
</feature>
<dbReference type="HOGENOM" id="CLU_009273_0_1_7"/>
<comment type="cofactor">
    <cofactor evidence="12">
        <name>[4Fe-4S] cluster</name>
        <dbReference type="ChEBI" id="CHEBI:49883"/>
    </cofactor>
    <text evidence="12">Binds 2 [4Fe-4S] clusters. Binds 1 [4Fe-4S] cluster coordinated with 3 cysteines and an exchangeable S-adenosyl-L-methionine and 1 [4Fe-4S] cluster coordinated with 3 cysteines and the GTP-derived substrate.</text>
</comment>
<dbReference type="InterPro" id="IPR050105">
    <property type="entry name" value="MoCo_biosynth_MoaA/MoaC"/>
</dbReference>
<dbReference type="EMBL" id="CP000859">
    <property type="protein sequence ID" value="ABW65997.1"/>
    <property type="molecule type" value="Genomic_DNA"/>
</dbReference>
<dbReference type="EC" id="4.1.99.22" evidence="1 12"/>
<sequence length="330" mass="37597">MKPNLLTDRFGRHLSYLRVSVTDRCNLNCLYCRRWDFSEYFPSSEILSYEEMLRLIHIGAGLGITKIRITGGEPFVRKDACSFIDRVAAFDGISDISVTTNGLLLGRYLDRLRQAGIRRLNISLDSLKREKYRLITGRDVFHTVWDNIMAALDAGFDPVKVNVVVMREVNDDEISRFADLTFRFPLHIRFIEYMPSCKYHLDSYRQMFTPEIRERVEANGALIPIETADSSNIAHRFKYHGAKGEIGFISPMSSHFCAACNRLRLTADGMLRPCLLSDRFVNIKTPMRNGLTDREIEGLFHLAVLYKPRSSGINQACGARLPELMSAIGG</sequence>
<dbReference type="Pfam" id="PF04055">
    <property type="entry name" value="Radical_SAM"/>
    <property type="match status" value="1"/>
</dbReference>
<dbReference type="InterPro" id="IPR013483">
    <property type="entry name" value="MoaA"/>
</dbReference>
<dbReference type="InterPro" id="IPR040064">
    <property type="entry name" value="MoaA-like"/>
</dbReference>
<dbReference type="SFLD" id="SFLDG01386">
    <property type="entry name" value="main_SPASM_domain-containing"/>
    <property type="match status" value="1"/>
</dbReference>
<dbReference type="Proteomes" id="UP000008561">
    <property type="component" value="Chromosome"/>
</dbReference>
<keyword evidence="4 12" id="KW-0479">Metal-binding</keyword>
<dbReference type="InterPro" id="IPR010505">
    <property type="entry name" value="MoaA_twitch"/>
</dbReference>
<feature type="binding site" evidence="12">
    <location>
        <begin position="262"/>
        <end position="264"/>
    </location>
    <ligand>
        <name>GTP</name>
        <dbReference type="ChEBI" id="CHEBI:37565"/>
    </ligand>
</feature>
<evidence type="ECO:0000256" key="5">
    <source>
        <dbReference type="ARBA" id="ARBA00022741"/>
    </source>
</evidence>
<evidence type="ECO:0000313" key="15">
    <source>
        <dbReference type="Proteomes" id="UP000008561"/>
    </source>
</evidence>
<keyword evidence="2 12" id="KW-0004">4Fe-4S</keyword>
<evidence type="ECO:0000256" key="1">
    <source>
        <dbReference type="ARBA" id="ARBA00012167"/>
    </source>
</evidence>
<organism evidence="14 15">
    <name type="scientific">Desulfosudis oleivorans (strain DSM 6200 / JCM 39069 / Hxd3)</name>
    <name type="common">Desulfococcus oleovorans</name>
    <dbReference type="NCBI Taxonomy" id="96561"/>
    <lineage>
        <taxon>Bacteria</taxon>
        <taxon>Pseudomonadati</taxon>
        <taxon>Thermodesulfobacteriota</taxon>
        <taxon>Desulfobacteria</taxon>
        <taxon>Desulfobacterales</taxon>
        <taxon>Desulfosudaceae</taxon>
        <taxon>Desulfosudis</taxon>
    </lineage>
</organism>
<evidence type="ECO:0000259" key="13">
    <source>
        <dbReference type="PROSITE" id="PS51918"/>
    </source>
</evidence>
<feature type="binding site" evidence="12">
    <location>
        <position position="257"/>
    </location>
    <ligand>
        <name>[4Fe-4S] cluster</name>
        <dbReference type="ChEBI" id="CHEBI:49883"/>
        <label>2</label>
        <note>4Fe-4S-substrate</note>
    </ligand>
</feature>
<dbReference type="Pfam" id="PF06463">
    <property type="entry name" value="Mob_synth_C"/>
    <property type="match status" value="1"/>
</dbReference>
<comment type="subunit">
    <text evidence="12">Monomer and homodimer.</text>
</comment>
<keyword evidence="10 12" id="KW-0456">Lyase</keyword>
<dbReference type="eggNOG" id="COG2896">
    <property type="taxonomic scope" value="Bacteria"/>
</dbReference>
<feature type="binding site" evidence="12">
    <location>
        <position position="18"/>
    </location>
    <ligand>
        <name>GTP</name>
        <dbReference type="ChEBI" id="CHEBI:37565"/>
    </ligand>
</feature>
<dbReference type="InterPro" id="IPR007197">
    <property type="entry name" value="rSAM"/>
</dbReference>
<dbReference type="GO" id="GO:0006777">
    <property type="term" value="P:Mo-molybdopterin cofactor biosynthetic process"/>
    <property type="evidence" value="ECO:0007669"/>
    <property type="project" value="UniProtKB-UniRule"/>
</dbReference>
<dbReference type="NCBIfam" id="NF001199">
    <property type="entry name" value="PRK00164.2-1"/>
    <property type="match status" value="1"/>
</dbReference>
<dbReference type="NCBIfam" id="TIGR02666">
    <property type="entry name" value="moaA"/>
    <property type="match status" value="1"/>
</dbReference>
<evidence type="ECO:0000256" key="2">
    <source>
        <dbReference type="ARBA" id="ARBA00022485"/>
    </source>
</evidence>
<gene>
    <name evidence="12" type="primary">moaA</name>
    <name evidence="14" type="ordered locus">Dole_0187</name>
</gene>
<feature type="binding site" evidence="12">
    <location>
        <position position="29"/>
    </location>
    <ligand>
        <name>[4Fe-4S] cluster</name>
        <dbReference type="ChEBI" id="CHEBI:49883"/>
        <label>1</label>
        <note>4Fe-4S-S-AdoMet</note>
    </ligand>
</feature>
<accession>A8ZST4</accession>
<dbReference type="GO" id="GO:0061798">
    <property type="term" value="F:GTP 3',8'-cyclase activity"/>
    <property type="evidence" value="ECO:0007669"/>
    <property type="project" value="UniProtKB-UniRule"/>
</dbReference>
<keyword evidence="6 12" id="KW-0408">Iron</keyword>
<evidence type="ECO:0000256" key="6">
    <source>
        <dbReference type="ARBA" id="ARBA00023004"/>
    </source>
</evidence>
<dbReference type="GO" id="GO:0046872">
    <property type="term" value="F:metal ion binding"/>
    <property type="evidence" value="ECO:0007669"/>
    <property type="project" value="UniProtKB-KW"/>
</dbReference>
<evidence type="ECO:0000256" key="10">
    <source>
        <dbReference type="ARBA" id="ARBA00023239"/>
    </source>
</evidence>
<dbReference type="HAMAP" id="MF_01225_B">
    <property type="entry name" value="MoaA_B"/>
    <property type="match status" value="1"/>
</dbReference>
<dbReference type="SFLD" id="SFLDG01383">
    <property type="entry name" value="cyclic_pyranopterin_phosphate"/>
    <property type="match status" value="1"/>
</dbReference>
<dbReference type="SMART" id="SM00729">
    <property type="entry name" value="Elp3"/>
    <property type="match status" value="1"/>
</dbReference>
<dbReference type="STRING" id="96561.Dole_0187"/>
<dbReference type="PROSITE" id="PS51918">
    <property type="entry name" value="RADICAL_SAM"/>
    <property type="match status" value="1"/>
</dbReference>
<feature type="binding site" evidence="12">
    <location>
        <position position="25"/>
    </location>
    <ligand>
        <name>[4Fe-4S] cluster</name>
        <dbReference type="ChEBI" id="CHEBI:49883"/>
        <label>1</label>
        <note>4Fe-4S-S-AdoMet</note>
    </ligand>
</feature>
<keyword evidence="15" id="KW-1185">Reference proteome</keyword>
<proteinExistence type="inferred from homology"/>
<keyword evidence="5 12" id="KW-0547">Nucleotide-binding</keyword>
<feature type="binding site" evidence="12">
    <location>
        <position position="160"/>
    </location>
    <ligand>
        <name>GTP</name>
        <dbReference type="ChEBI" id="CHEBI:37565"/>
    </ligand>
</feature>
<evidence type="ECO:0000256" key="8">
    <source>
        <dbReference type="ARBA" id="ARBA00023134"/>
    </source>
</evidence>
<keyword evidence="7 12" id="KW-0411">Iron-sulfur</keyword>
<protein>
    <recommendedName>
        <fullName evidence="1 12">GTP 3',8-cyclase</fullName>
        <ecNumber evidence="1 12">4.1.99.22</ecNumber>
    </recommendedName>
    <alternativeName>
        <fullName evidence="12">Molybdenum cofactor biosynthesis protein A</fullName>
    </alternativeName>
</protein>
<evidence type="ECO:0000256" key="7">
    <source>
        <dbReference type="ARBA" id="ARBA00023014"/>
    </source>
</evidence>
<feature type="binding site" evidence="12">
    <location>
        <position position="194"/>
    </location>
    <ligand>
        <name>S-adenosyl-L-methionine</name>
        <dbReference type="ChEBI" id="CHEBI:59789"/>
    </ligand>
</feature>
<evidence type="ECO:0000256" key="11">
    <source>
        <dbReference type="ARBA" id="ARBA00048697"/>
    </source>
</evidence>
<keyword evidence="8 12" id="KW-0342">GTP-binding</keyword>
<evidence type="ECO:0000256" key="9">
    <source>
        <dbReference type="ARBA" id="ARBA00023150"/>
    </source>
</evidence>
<comment type="similarity">
    <text evidence="12">Belongs to the radical SAM superfamily. MoaA family.</text>
</comment>
<feature type="binding site" evidence="12">
    <location>
        <position position="99"/>
    </location>
    <ligand>
        <name>GTP</name>
        <dbReference type="ChEBI" id="CHEBI:37565"/>
    </ligand>
</feature>